<name>A0AAW0KZC5_QUESU</name>
<protein>
    <recommendedName>
        <fullName evidence="3">Tetratricopeptide repeat protein</fullName>
    </recommendedName>
</protein>
<reference evidence="1 2" key="1">
    <citation type="journal article" date="2018" name="Sci. Data">
        <title>The draft genome sequence of cork oak.</title>
        <authorList>
            <person name="Ramos A.M."/>
            <person name="Usie A."/>
            <person name="Barbosa P."/>
            <person name="Barros P.M."/>
            <person name="Capote T."/>
            <person name="Chaves I."/>
            <person name="Simoes F."/>
            <person name="Abreu I."/>
            <person name="Carrasquinho I."/>
            <person name="Faro C."/>
            <person name="Guimaraes J.B."/>
            <person name="Mendonca D."/>
            <person name="Nobrega F."/>
            <person name="Rodrigues L."/>
            <person name="Saibo N.J.M."/>
            <person name="Varela M.C."/>
            <person name="Egas C."/>
            <person name="Matos J."/>
            <person name="Miguel C.M."/>
            <person name="Oliveira M.M."/>
            <person name="Ricardo C.P."/>
            <person name="Goncalves S."/>
        </authorList>
    </citation>
    <scope>NUCLEOTIDE SEQUENCE [LARGE SCALE GENOMIC DNA]</scope>
    <source>
        <strain evidence="2">cv. HL8</strain>
    </source>
</reference>
<dbReference type="AlphaFoldDB" id="A0AAW0KZC5"/>
<evidence type="ECO:0000313" key="2">
    <source>
        <dbReference type="Proteomes" id="UP000237347"/>
    </source>
</evidence>
<evidence type="ECO:0000313" key="1">
    <source>
        <dbReference type="EMBL" id="KAK7844908.1"/>
    </source>
</evidence>
<keyword evidence="2" id="KW-1185">Reference proteome</keyword>
<accession>A0AAW0KZC5</accession>
<dbReference type="EMBL" id="PKMF04000178">
    <property type="protein sequence ID" value="KAK7844908.1"/>
    <property type="molecule type" value="Genomic_DNA"/>
</dbReference>
<organism evidence="1 2">
    <name type="scientific">Quercus suber</name>
    <name type="common">Cork oak</name>
    <dbReference type="NCBI Taxonomy" id="58331"/>
    <lineage>
        <taxon>Eukaryota</taxon>
        <taxon>Viridiplantae</taxon>
        <taxon>Streptophyta</taxon>
        <taxon>Embryophyta</taxon>
        <taxon>Tracheophyta</taxon>
        <taxon>Spermatophyta</taxon>
        <taxon>Magnoliopsida</taxon>
        <taxon>eudicotyledons</taxon>
        <taxon>Gunneridae</taxon>
        <taxon>Pentapetalae</taxon>
        <taxon>rosids</taxon>
        <taxon>fabids</taxon>
        <taxon>Fagales</taxon>
        <taxon>Fagaceae</taxon>
        <taxon>Quercus</taxon>
    </lineage>
</organism>
<proteinExistence type="predicted"/>
<comment type="caution">
    <text evidence="1">The sequence shown here is derived from an EMBL/GenBank/DDBJ whole genome shotgun (WGS) entry which is preliminary data.</text>
</comment>
<sequence>MHAQNLTRNNQFDTAIQECELALSIENPIECESTLSIENPIDPIKDDDIKRVKTELRELIATAKMSKLKKLVKNKSIT</sequence>
<gene>
    <name evidence="1" type="ORF">CFP56_010235</name>
</gene>
<evidence type="ECO:0008006" key="3">
    <source>
        <dbReference type="Google" id="ProtNLM"/>
    </source>
</evidence>
<dbReference type="Proteomes" id="UP000237347">
    <property type="component" value="Unassembled WGS sequence"/>
</dbReference>